<dbReference type="SMART" id="SM00849">
    <property type="entry name" value="Lactamase_B"/>
    <property type="match status" value="1"/>
</dbReference>
<organism evidence="6 7">
    <name type="scientific">Coemansia brasiliensis</name>
    <dbReference type="NCBI Taxonomy" id="2650707"/>
    <lineage>
        <taxon>Eukaryota</taxon>
        <taxon>Fungi</taxon>
        <taxon>Fungi incertae sedis</taxon>
        <taxon>Zoopagomycota</taxon>
        <taxon>Kickxellomycotina</taxon>
        <taxon>Kickxellomycetes</taxon>
        <taxon>Kickxellales</taxon>
        <taxon>Kickxellaceae</taxon>
        <taxon>Coemansia</taxon>
    </lineage>
</organism>
<comment type="caution">
    <text evidence="6">The sequence shown here is derived from an EMBL/GenBank/DDBJ whole genome shotgun (WGS) entry which is preliminary data.</text>
</comment>
<evidence type="ECO:0000313" key="7">
    <source>
        <dbReference type="Proteomes" id="UP001139887"/>
    </source>
</evidence>
<keyword evidence="3" id="KW-0378">Hydrolase</keyword>
<protein>
    <submittedName>
        <fullName evidence="6">Beta-lactamase-like protein 2</fullName>
    </submittedName>
</protein>
<name>A0A9W8I8B0_9FUNG</name>
<dbReference type="InterPro" id="IPR047921">
    <property type="entry name" value="LACTB2-like_MBL-fold"/>
</dbReference>
<evidence type="ECO:0000256" key="2">
    <source>
        <dbReference type="ARBA" id="ARBA00022723"/>
    </source>
</evidence>
<keyword evidence="2" id="KW-0479">Metal-binding</keyword>
<keyword evidence="4" id="KW-0862">Zinc</keyword>
<dbReference type="Proteomes" id="UP001139887">
    <property type="component" value="Unassembled WGS sequence"/>
</dbReference>
<dbReference type="PANTHER" id="PTHR23131:SF0">
    <property type="entry name" value="ENDORIBONUCLEASE LACTB2"/>
    <property type="match status" value="1"/>
</dbReference>
<dbReference type="InterPro" id="IPR036388">
    <property type="entry name" value="WH-like_DNA-bd_sf"/>
</dbReference>
<dbReference type="PANTHER" id="PTHR23131">
    <property type="entry name" value="ENDORIBONUCLEASE LACTB2"/>
    <property type="match status" value="1"/>
</dbReference>
<dbReference type="InterPro" id="IPR041516">
    <property type="entry name" value="LACTB2_WH"/>
</dbReference>
<evidence type="ECO:0000256" key="3">
    <source>
        <dbReference type="ARBA" id="ARBA00022801"/>
    </source>
</evidence>
<accession>A0A9W8I8B0</accession>
<keyword evidence="7" id="KW-1185">Reference proteome</keyword>
<feature type="domain" description="Metallo-beta-lactamase" evidence="5">
    <location>
        <begin position="29"/>
        <end position="209"/>
    </location>
</feature>
<dbReference type="GO" id="GO:0016787">
    <property type="term" value="F:hydrolase activity"/>
    <property type="evidence" value="ECO:0007669"/>
    <property type="project" value="UniProtKB-KW"/>
</dbReference>
<dbReference type="InterPro" id="IPR036866">
    <property type="entry name" value="RibonucZ/Hydroxyglut_hydro"/>
</dbReference>
<reference evidence="6" key="1">
    <citation type="submission" date="2022-07" db="EMBL/GenBank/DDBJ databases">
        <title>Phylogenomic reconstructions and comparative analyses of Kickxellomycotina fungi.</title>
        <authorList>
            <person name="Reynolds N.K."/>
            <person name="Stajich J.E."/>
            <person name="Barry K."/>
            <person name="Grigoriev I.V."/>
            <person name="Crous P."/>
            <person name="Smith M.E."/>
        </authorList>
    </citation>
    <scope>NUCLEOTIDE SEQUENCE</scope>
    <source>
        <strain evidence="6">NRRL 1566</strain>
    </source>
</reference>
<dbReference type="EMBL" id="JANBUW010000050">
    <property type="protein sequence ID" value="KAJ2849958.1"/>
    <property type="molecule type" value="Genomic_DNA"/>
</dbReference>
<sequence>MSKATQIQQIAKGMVCVLGLNPGPFTLEGTNTYLLGEGKHRLLIDTGDGKQPKYFDLLKQCLGSDSRINQILLTHRHADHIGGINHLLNMDDIVTADCSVFKRKSSADNRDDVSDQLPLVISQNKQHDIADLQVFTCESWNLQAIYTPGHTDDHMSFLVTQDHETDQRLLLTGDLILGRGTTIVDNLLQYMDSLKRVQGIQPTMLLPGHGPVISGKTDGVYNATRVINGYIEHRKMRERQIIIVLKSPPPNKPPLPRNGGWQIEEITSTVYPEISDPQIIRAAQNNVRLHLEKLEAEGIVEHHQVLWKLKRNSLI</sequence>
<dbReference type="SUPFAM" id="SSF56281">
    <property type="entry name" value="Metallo-hydrolase/oxidoreductase"/>
    <property type="match status" value="1"/>
</dbReference>
<dbReference type="GO" id="GO:0046872">
    <property type="term" value="F:metal ion binding"/>
    <property type="evidence" value="ECO:0007669"/>
    <property type="project" value="UniProtKB-KW"/>
</dbReference>
<dbReference type="Pfam" id="PF17778">
    <property type="entry name" value="WHD_BLACT"/>
    <property type="match status" value="1"/>
</dbReference>
<dbReference type="Gene3D" id="3.60.15.10">
    <property type="entry name" value="Ribonuclease Z/Hydroxyacylglutathione hydrolase-like"/>
    <property type="match status" value="1"/>
</dbReference>
<dbReference type="AlphaFoldDB" id="A0A9W8I8B0"/>
<gene>
    <name evidence="6" type="primary">LACTB2</name>
    <name evidence="6" type="ORF">IWW36_002267</name>
</gene>
<dbReference type="CDD" id="cd07722">
    <property type="entry name" value="LACTB2-like_MBL-fold"/>
    <property type="match status" value="1"/>
</dbReference>
<evidence type="ECO:0000313" key="6">
    <source>
        <dbReference type="EMBL" id="KAJ2849958.1"/>
    </source>
</evidence>
<dbReference type="Pfam" id="PF00753">
    <property type="entry name" value="Lactamase_B"/>
    <property type="match status" value="1"/>
</dbReference>
<dbReference type="InterPro" id="IPR001279">
    <property type="entry name" value="Metallo-B-lactamas"/>
</dbReference>
<proteinExistence type="inferred from homology"/>
<evidence type="ECO:0000256" key="1">
    <source>
        <dbReference type="ARBA" id="ARBA00006759"/>
    </source>
</evidence>
<comment type="similarity">
    <text evidence="1">Belongs to the metallo-beta-lactamase superfamily. Glyoxalase II family.</text>
</comment>
<dbReference type="GO" id="GO:0044550">
    <property type="term" value="P:secondary metabolite biosynthetic process"/>
    <property type="evidence" value="ECO:0007669"/>
    <property type="project" value="UniProtKB-ARBA"/>
</dbReference>
<dbReference type="Gene3D" id="1.10.10.10">
    <property type="entry name" value="Winged helix-like DNA-binding domain superfamily/Winged helix DNA-binding domain"/>
    <property type="match status" value="1"/>
</dbReference>
<dbReference type="FunFam" id="3.60.15.10:FF:000041">
    <property type="entry name" value="Metallo-beta-lactamase domain protein"/>
    <property type="match status" value="1"/>
</dbReference>
<dbReference type="OrthoDB" id="17458at2759"/>
<dbReference type="InterPro" id="IPR050662">
    <property type="entry name" value="Sec-metab_biosynth-thioest"/>
</dbReference>
<evidence type="ECO:0000259" key="5">
    <source>
        <dbReference type="SMART" id="SM00849"/>
    </source>
</evidence>
<evidence type="ECO:0000256" key="4">
    <source>
        <dbReference type="ARBA" id="ARBA00022833"/>
    </source>
</evidence>